<feature type="transmembrane region" description="Helical" evidence="1">
    <location>
        <begin position="38"/>
        <end position="59"/>
    </location>
</feature>
<keyword evidence="1" id="KW-0812">Transmembrane</keyword>
<keyword evidence="1" id="KW-1133">Transmembrane helix</keyword>
<organism evidence="2">
    <name type="scientific">bioreactor metagenome</name>
    <dbReference type="NCBI Taxonomy" id="1076179"/>
    <lineage>
        <taxon>unclassified sequences</taxon>
        <taxon>metagenomes</taxon>
        <taxon>ecological metagenomes</taxon>
    </lineage>
</organism>
<protein>
    <submittedName>
        <fullName evidence="2">Uncharacterized protein</fullName>
    </submittedName>
</protein>
<dbReference type="EMBL" id="VSSQ01050882">
    <property type="protein sequence ID" value="MPN04964.1"/>
    <property type="molecule type" value="Genomic_DNA"/>
</dbReference>
<feature type="transmembrane region" description="Helical" evidence="1">
    <location>
        <begin position="105"/>
        <end position="128"/>
    </location>
</feature>
<proteinExistence type="predicted"/>
<accession>A0A645EWY8</accession>
<keyword evidence="1" id="KW-0472">Membrane</keyword>
<gene>
    <name evidence="2" type="ORF">SDC9_152213</name>
</gene>
<comment type="caution">
    <text evidence="2">The sequence shown here is derived from an EMBL/GenBank/DDBJ whole genome shotgun (WGS) entry which is preliminary data.</text>
</comment>
<sequence length="144" mass="14889">MKSPLYVSVILGGISPLDICSTYFAATLSGVITASKVLLTPVISSLYAPLCLLASARVANSPATAALAKTFESEISLLMLPTIPSKAFIKVPVSSLELLCKSTSILPSAILLAANTAFLSGLVMPIIITIDNINNITIAVAVVK</sequence>
<feature type="transmembrane region" description="Helical" evidence="1">
    <location>
        <begin position="6"/>
        <end position="26"/>
    </location>
</feature>
<reference evidence="2" key="1">
    <citation type="submission" date="2019-08" db="EMBL/GenBank/DDBJ databases">
        <authorList>
            <person name="Kucharzyk K."/>
            <person name="Murdoch R.W."/>
            <person name="Higgins S."/>
            <person name="Loffler F."/>
        </authorList>
    </citation>
    <scope>NUCLEOTIDE SEQUENCE</scope>
</reference>
<evidence type="ECO:0000256" key="1">
    <source>
        <dbReference type="SAM" id="Phobius"/>
    </source>
</evidence>
<name>A0A645EWY8_9ZZZZ</name>
<evidence type="ECO:0000313" key="2">
    <source>
        <dbReference type="EMBL" id="MPN04964.1"/>
    </source>
</evidence>
<dbReference type="AlphaFoldDB" id="A0A645EWY8"/>